<evidence type="ECO:0000313" key="2">
    <source>
        <dbReference type="EMBL" id="CAH2229581.1"/>
    </source>
</evidence>
<accession>A0A8S4R5Q8</accession>
<organism evidence="2 3">
    <name type="scientific">Pararge aegeria aegeria</name>
    <dbReference type="NCBI Taxonomy" id="348720"/>
    <lineage>
        <taxon>Eukaryota</taxon>
        <taxon>Metazoa</taxon>
        <taxon>Ecdysozoa</taxon>
        <taxon>Arthropoda</taxon>
        <taxon>Hexapoda</taxon>
        <taxon>Insecta</taxon>
        <taxon>Pterygota</taxon>
        <taxon>Neoptera</taxon>
        <taxon>Endopterygota</taxon>
        <taxon>Lepidoptera</taxon>
        <taxon>Glossata</taxon>
        <taxon>Ditrysia</taxon>
        <taxon>Papilionoidea</taxon>
        <taxon>Nymphalidae</taxon>
        <taxon>Satyrinae</taxon>
        <taxon>Satyrini</taxon>
        <taxon>Parargina</taxon>
        <taxon>Pararge</taxon>
    </lineage>
</organism>
<feature type="compositionally biased region" description="Polar residues" evidence="1">
    <location>
        <begin position="37"/>
        <end position="49"/>
    </location>
</feature>
<dbReference type="AlphaFoldDB" id="A0A8S4R5Q8"/>
<dbReference type="OrthoDB" id="418595at2759"/>
<keyword evidence="3" id="KW-1185">Reference proteome</keyword>
<dbReference type="Proteomes" id="UP000838756">
    <property type="component" value="Unassembled WGS sequence"/>
</dbReference>
<reference evidence="2" key="1">
    <citation type="submission" date="2022-03" db="EMBL/GenBank/DDBJ databases">
        <authorList>
            <person name="Lindestad O."/>
        </authorList>
    </citation>
    <scope>NUCLEOTIDE SEQUENCE</scope>
</reference>
<dbReference type="EMBL" id="CAKXAJ010024725">
    <property type="protein sequence ID" value="CAH2229581.1"/>
    <property type="molecule type" value="Genomic_DNA"/>
</dbReference>
<gene>
    <name evidence="2" type="primary">jg19711</name>
    <name evidence="2" type="ORF">PAEG_LOCUS9012</name>
</gene>
<protein>
    <submittedName>
        <fullName evidence="2">Jg19711 protein</fullName>
    </submittedName>
</protein>
<comment type="caution">
    <text evidence="2">The sequence shown here is derived from an EMBL/GenBank/DDBJ whole genome shotgun (WGS) entry which is preliminary data.</text>
</comment>
<evidence type="ECO:0000256" key="1">
    <source>
        <dbReference type="SAM" id="MobiDB-lite"/>
    </source>
</evidence>
<evidence type="ECO:0000313" key="3">
    <source>
        <dbReference type="Proteomes" id="UP000838756"/>
    </source>
</evidence>
<feature type="region of interest" description="Disordered" evidence="1">
    <location>
        <begin position="31"/>
        <end position="60"/>
    </location>
</feature>
<proteinExistence type="predicted"/>
<sequence>MRKGGLIALSQILKDIHAHHTNIFQLWESNPRPWTQKEASPQTAASNRPSIPIPSTPQDPSYIAVTQLTRLHCDEMQ</sequence>
<name>A0A8S4R5Q8_9NEOP</name>